<keyword evidence="7" id="KW-1185">Reference proteome</keyword>
<dbReference type="NCBIfam" id="NF037995">
    <property type="entry name" value="TRAP_S1"/>
    <property type="match status" value="1"/>
</dbReference>
<name>A0ABQ3E3T2_9GAMM</name>
<feature type="signal peptide" evidence="5">
    <location>
        <begin position="1"/>
        <end position="25"/>
    </location>
</feature>
<dbReference type="PIRSF" id="PIRSF006470">
    <property type="entry name" value="DctB"/>
    <property type="match status" value="1"/>
</dbReference>
<gene>
    <name evidence="6" type="ORF">GCM10009038_20460</name>
</gene>
<dbReference type="EMBL" id="BMZI01000004">
    <property type="protein sequence ID" value="GHB21513.1"/>
    <property type="molecule type" value="Genomic_DNA"/>
</dbReference>
<dbReference type="InterPro" id="IPR018389">
    <property type="entry name" value="DctP_fam"/>
</dbReference>
<organism evidence="6 7">
    <name type="scientific">Salinicola rhizosphaerae</name>
    <dbReference type="NCBI Taxonomy" id="1443141"/>
    <lineage>
        <taxon>Bacteria</taxon>
        <taxon>Pseudomonadati</taxon>
        <taxon>Pseudomonadota</taxon>
        <taxon>Gammaproteobacteria</taxon>
        <taxon>Oceanospirillales</taxon>
        <taxon>Halomonadaceae</taxon>
        <taxon>Salinicola</taxon>
    </lineage>
</organism>
<comment type="caution">
    <text evidence="6">The sequence shown here is derived from an EMBL/GenBank/DDBJ whole genome shotgun (WGS) entry which is preliminary data.</text>
</comment>
<evidence type="ECO:0000256" key="5">
    <source>
        <dbReference type="SAM" id="SignalP"/>
    </source>
</evidence>
<dbReference type="InterPro" id="IPR004682">
    <property type="entry name" value="TRAP_DctP"/>
</dbReference>
<comment type="similarity">
    <text evidence="2">Belongs to the bacterial solute-binding protein 7 family.</text>
</comment>
<comment type="subcellular location">
    <subcellularLocation>
        <location evidence="1">Cell envelope</location>
    </subcellularLocation>
</comment>
<accession>A0ABQ3E3T2</accession>
<dbReference type="NCBIfam" id="TIGR00787">
    <property type="entry name" value="dctP"/>
    <property type="match status" value="1"/>
</dbReference>
<keyword evidence="4 5" id="KW-0732">Signal</keyword>
<dbReference type="RefSeq" id="WP_189444579.1">
    <property type="nucleotide sequence ID" value="NZ_BMZI01000004.1"/>
</dbReference>
<evidence type="ECO:0000256" key="3">
    <source>
        <dbReference type="ARBA" id="ARBA00022448"/>
    </source>
</evidence>
<dbReference type="Proteomes" id="UP000646745">
    <property type="component" value="Unassembled WGS sequence"/>
</dbReference>
<dbReference type="PANTHER" id="PTHR33376">
    <property type="match status" value="1"/>
</dbReference>
<dbReference type="Pfam" id="PF03480">
    <property type="entry name" value="DctP"/>
    <property type="match status" value="1"/>
</dbReference>
<evidence type="ECO:0000256" key="4">
    <source>
        <dbReference type="ARBA" id="ARBA00022729"/>
    </source>
</evidence>
<proteinExistence type="inferred from homology"/>
<dbReference type="Gene3D" id="3.40.190.170">
    <property type="entry name" value="Bacterial extracellular solute-binding protein, family 7"/>
    <property type="match status" value="1"/>
</dbReference>
<sequence length="335" mass="36371">MHPKTLLYALSLTAGLMVVSSGAQARDIKVGHFGAPGKAFDQGVQVFIDKLDELSNGEMTATDYPGGQLGNESQEIASLRGGLQEVFITSSTNMIRFSPKFQLIDLPFLFDNDAEADKVLLGPIGDDILGGLDGTGLHGLTFWDNGFRDLSNSQHPITQLSDFEGLDFRVIGEPIFVDTFKALGANPVPLPFPEIYSALETGTVDGQDNPLLTVRDVNFFEVQDYLTDSKHAYSAMVVLVGQPFWNQLSDAQKAIVQQAAEEAGQAQRQIMRKAVSGAKAFLAGKGGMEVDSFDAAARKAIRKAVQPVIDGVINDDNRDLYQQIQQTLSDMRQPS</sequence>
<dbReference type="PANTHER" id="PTHR33376:SF4">
    <property type="entry name" value="SIALIC ACID-BINDING PERIPLASMIC PROTEIN SIAP"/>
    <property type="match status" value="1"/>
</dbReference>
<protein>
    <submittedName>
        <fullName evidence="6">ABC transporter substrate-binding protein</fullName>
    </submittedName>
</protein>
<evidence type="ECO:0000256" key="2">
    <source>
        <dbReference type="ARBA" id="ARBA00009023"/>
    </source>
</evidence>
<dbReference type="InterPro" id="IPR038404">
    <property type="entry name" value="TRAP_DctP_sf"/>
</dbReference>
<feature type="chain" id="PRO_5045708981" evidence="5">
    <location>
        <begin position="26"/>
        <end position="335"/>
    </location>
</feature>
<evidence type="ECO:0000313" key="7">
    <source>
        <dbReference type="Proteomes" id="UP000646745"/>
    </source>
</evidence>
<evidence type="ECO:0000256" key="1">
    <source>
        <dbReference type="ARBA" id="ARBA00004196"/>
    </source>
</evidence>
<keyword evidence="3" id="KW-0813">Transport</keyword>
<evidence type="ECO:0000313" key="6">
    <source>
        <dbReference type="EMBL" id="GHB21513.1"/>
    </source>
</evidence>
<reference evidence="7" key="1">
    <citation type="journal article" date="2019" name="Int. J. Syst. Evol. Microbiol.">
        <title>The Global Catalogue of Microorganisms (GCM) 10K type strain sequencing project: providing services to taxonomists for standard genome sequencing and annotation.</title>
        <authorList>
            <consortium name="The Broad Institute Genomics Platform"/>
            <consortium name="The Broad Institute Genome Sequencing Center for Infectious Disease"/>
            <person name="Wu L."/>
            <person name="Ma J."/>
        </authorList>
    </citation>
    <scope>NUCLEOTIDE SEQUENCE [LARGE SCALE GENOMIC DNA]</scope>
    <source>
        <strain evidence="7">KCTC 32998</strain>
    </source>
</reference>